<evidence type="ECO:0000313" key="3">
    <source>
        <dbReference type="Proteomes" id="UP001302349"/>
    </source>
</evidence>
<gene>
    <name evidence="2" type="ORF">RT717_23265</name>
</gene>
<feature type="transmembrane region" description="Helical" evidence="1">
    <location>
        <begin position="195"/>
        <end position="212"/>
    </location>
</feature>
<evidence type="ECO:0000256" key="1">
    <source>
        <dbReference type="SAM" id="Phobius"/>
    </source>
</evidence>
<feature type="transmembrane region" description="Helical" evidence="1">
    <location>
        <begin position="103"/>
        <end position="125"/>
    </location>
</feature>
<dbReference type="PANTHER" id="PTHR41247:SF1">
    <property type="entry name" value="HTH-TYPE TRANSCRIPTIONAL REPRESSOR YCNK"/>
    <property type="match status" value="1"/>
</dbReference>
<dbReference type="PANTHER" id="PTHR41247">
    <property type="entry name" value="HTH-TYPE TRANSCRIPTIONAL REPRESSOR YCNK"/>
    <property type="match status" value="1"/>
</dbReference>
<dbReference type="InterPro" id="IPR008719">
    <property type="entry name" value="N2O_reductase_NosL"/>
</dbReference>
<dbReference type="RefSeq" id="WP_317488741.1">
    <property type="nucleotide sequence ID" value="NZ_CP136051.1"/>
</dbReference>
<sequence length="351" mass="39013">MKVKFNYLFLLAILLPLALFAFPLWKITLQAPQYPDGISMYIWINQITGDSPSTLQNINILNHYVGMQFIVPDSIPELKYFPWIVGGMSLLGLLFFQIKKKSLYLTWAMIMIVLGGLGVYDFYLWEYDYGHNLSPKAPIKVPGMAYQPPVIGSKMLLNFKADSWPSTGGYFLGAGIALALLAFWLEKKKASKTAVLEKAMAMIALITIFGLTSCSITPRPLALGSDHCHHCKMKIVQPQYGAELVSSTGKIYTFDAVECLVQYADENKISAENIAFEMVVPYDQPGTLMDAAKCVFIRSAKLPSPMGMYITALSSKSKIEPIIDGYDGEIYTWEKLQSGIDNLPGITAQLP</sequence>
<keyword evidence="1" id="KW-0472">Membrane</keyword>
<dbReference type="Proteomes" id="UP001302349">
    <property type="component" value="Chromosome"/>
</dbReference>
<organism evidence="2 3">
    <name type="scientific">Imperialibacter roseus</name>
    <dbReference type="NCBI Taxonomy" id="1324217"/>
    <lineage>
        <taxon>Bacteria</taxon>
        <taxon>Pseudomonadati</taxon>
        <taxon>Bacteroidota</taxon>
        <taxon>Cytophagia</taxon>
        <taxon>Cytophagales</taxon>
        <taxon>Flammeovirgaceae</taxon>
        <taxon>Imperialibacter</taxon>
    </lineage>
</organism>
<name>A0ABZ0IMQ9_9BACT</name>
<feature type="transmembrane region" description="Helical" evidence="1">
    <location>
        <begin position="7"/>
        <end position="25"/>
    </location>
</feature>
<proteinExistence type="predicted"/>
<reference evidence="2 3" key="1">
    <citation type="journal article" date="2023" name="Microbiol. Resour. Announc.">
        <title>Complete Genome Sequence of Imperialibacter roseus strain P4T.</title>
        <authorList>
            <person name="Tizabi D.R."/>
            <person name="Bachvaroff T."/>
            <person name="Hill R.T."/>
        </authorList>
    </citation>
    <scope>NUCLEOTIDE SEQUENCE [LARGE SCALE GENOMIC DNA]</scope>
    <source>
        <strain evidence="2 3">P4T</strain>
    </source>
</reference>
<dbReference type="EMBL" id="CP136051">
    <property type="protein sequence ID" value="WOK06001.1"/>
    <property type="molecule type" value="Genomic_DNA"/>
</dbReference>
<evidence type="ECO:0000313" key="2">
    <source>
        <dbReference type="EMBL" id="WOK06001.1"/>
    </source>
</evidence>
<accession>A0ABZ0IMQ9</accession>
<keyword evidence="1" id="KW-1133">Transmembrane helix</keyword>
<protein>
    <submittedName>
        <fullName evidence="2">Nitrous oxide reductase accessory protein NosL</fullName>
    </submittedName>
</protein>
<feature type="transmembrane region" description="Helical" evidence="1">
    <location>
        <begin position="164"/>
        <end position="183"/>
    </location>
</feature>
<feature type="transmembrane region" description="Helical" evidence="1">
    <location>
        <begin position="80"/>
        <end position="96"/>
    </location>
</feature>
<keyword evidence="3" id="KW-1185">Reference proteome</keyword>
<dbReference type="Pfam" id="PF05573">
    <property type="entry name" value="NosL"/>
    <property type="match status" value="1"/>
</dbReference>
<keyword evidence="1" id="KW-0812">Transmembrane</keyword>
<dbReference type="SUPFAM" id="SSF160387">
    <property type="entry name" value="NosL/MerB-like"/>
    <property type="match status" value="1"/>
</dbReference>